<keyword evidence="14" id="KW-1133">Transmembrane helix</keyword>
<evidence type="ECO:0000313" key="17">
    <source>
        <dbReference type="Proteomes" id="UP000244248"/>
    </source>
</evidence>
<organism evidence="16 17">
    <name type="scientific">Stenotrophobium rhamnosiphilum</name>
    <dbReference type="NCBI Taxonomy" id="2029166"/>
    <lineage>
        <taxon>Bacteria</taxon>
        <taxon>Pseudomonadati</taxon>
        <taxon>Pseudomonadota</taxon>
        <taxon>Gammaproteobacteria</taxon>
        <taxon>Nevskiales</taxon>
        <taxon>Nevskiaceae</taxon>
        <taxon>Stenotrophobium</taxon>
    </lineage>
</organism>
<evidence type="ECO:0000256" key="2">
    <source>
        <dbReference type="ARBA" id="ARBA00022448"/>
    </source>
</evidence>
<protein>
    <recommendedName>
        <fullName evidence="15">Secretin/TonB short N-terminal domain-containing protein</fullName>
    </recommendedName>
</protein>
<evidence type="ECO:0000256" key="9">
    <source>
        <dbReference type="ARBA" id="ARBA00023136"/>
    </source>
</evidence>
<feature type="compositionally biased region" description="Low complexity" evidence="13">
    <location>
        <begin position="159"/>
        <end position="173"/>
    </location>
</feature>
<evidence type="ECO:0000313" key="16">
    <source>
        <dbReference type="EMBL" id="PTU28271.1"/>
    </source>
</evidence>
<keyword evidence="3 11" id="KW-1134">Transmembrane beta strand</keyword>
<keyword evidence="2 11" id="KW-0813">Transport</keyword>
<evidence type="ECO:0000256" key="13">
    <source>
        <dbReference type="SAM" id="MobiDB-lite"/>
    </source>
</evidence>
<evidence type="ECO:0000259" key="15">
    <source>
        <dbReference type="SMART" id="SM00965"/>
    </source>
</evidence>
<dbReference type="GO" id="GO:0009279">
    <property type="term" value="C:cell outer membrane"/>
    <property type="evidence" value="ECO:0007669"/>
    <property type="project" value="UniProtKB-SubCell"/>
</dbReference>
<evidence type="ECO:0000256" key="12">
    <source>
        <dbReference type="RuleBase" id="RU003357"/>
    </source>
</evidence>
<evidence type="ECO:0000256" key="11">
    <source>
        <dbReference type="PROSITE-ProRule" id="PRU01360"/>
    </source>
</evidence>
<evidence type="ECO:0000256" key="8">
    <source>
        <dbReference type="ARBA" id="ARBA00023077"/>
    </source>
</evidence>
<dbReference type="Pfam" id="PF07715">
    <property type="entry name" value="Plug"/>
    <property type="match status" value="1"/>
</dbReference>
<dbReference type="GO" id="GO:0006826">
    <property type="term" value="P:iron ion transport"/>
    <property type="evidence" value="ECO:0007669"/>
    <property type="project" value="UniProtKB-KW"/>
</dbReference>
<dbReference type="PROSITE" id="PS52016">
    <property type="entry name" value="TONB_DEPENDENT_REC_3"/>
    <property type="match status" value="1"/>
</dbReference>
<dbReference type="Gene3D" id="2.40.170.20">
    <property type="entry name" value="TonB-dependent receptor, beta-barrel domain"/>
    <property type="match status" value="3"/>
</dbReference>
<dbReference type="Proteomes" id="UP000244248">
    <property type="component" value="Unassembled WGS sequence"/>
</dbReference>
<dbReference type="InterPro" id="IPR036942">
    <property type="entry name" value="Beta-barrel_TonB_sf"/>
</dbReference>
<dbReference type="SMART" id="SM00965">
    <property type="entry name" value="STN"/>
    <property type="match status" value="1"/>
</dbReference>
<evidence type="ECO:0000256" key="3">
    <source>
        <dbReference type="ARBA" id="ARBA00022452"/>
    </source>
</evidence>
<feature type="transmembrane region" description="Helical" evidence="14">
    <location>
        <begin position="32"/>
        <end position="53"/>
    </location>
</feature>
<proteinExistence type="inferred from homology"/>
<comment type="caution">
    <text evidence="16">The sequence shown here is derived from an EMBL/GenBank/DDBJ whole genome shotgun (WGS) entry which is preliminary data.</text>
</comment>
<feature type="region of interest" description="Disordered" evidence="13">
    <location>
        <begin position="151"/>
        <end position="173"/>
    </location>
</feature>
<evidence type="ECO:0000256" key="4">
    <source>
        <dbReference type="ARBA" id="ARBA00022496"/>
    </source>
</evidence>
<keyword evidence="6" id="KW-0408">Iron</keyword>
<keyword evidence="8 12" id="KW-0798">TonB box</keyword>
<feature type="domain" description="Secretin/TonB short N-terminal" evidence="15">
    <location>
        <begin position="80"/>
        <end position="131"/>
    </location>
</feature>
<gene>
    <name evidence="16" type="ORF">CJD38_17710</name>
</gene>
<comment type="similarity">
    <text evidence="11 12">Belongs to the TonB-dependent receptor family.</text>
</comment>
<keyword evidence="5 11" id="KW-0812">Transmembrane</keyword>
<accession>A0A2T5MB92</accession>
<keyword evidence="17" id="KW-1185">Reference proteome</keyword>
<dbReference type="Gene3D" id="3.55.50.30">
    <property type="match status" value="1"/>
</dbReference>
<dbReference type="SUPFAM" id="SSF56935">
    <property type="entry name" value="Porins"/>
    <property type="match status" value="1"/>
</dbReference>
<dbReference type="EMBL" id="QANS01000009">
    <property type="protein sequence ID" value="PTU28271.1"/>
    <property type="molecule type" value="Genomic_DNA"/>
</dbReference>
<evidence type="ECO:0000256" key="1">
    <source>
        <dbReference type="ARBA" id="ARBA00004571"/>
    </source>
</evidence>
<dbReference type="InterPro" id="IPR039426">
    <property type="entry name" value="TonB-dep_rcpt-like"/>
</dbReference>
<sequence length="1067" mass="116452">MTKNNVSEERSHRLERRCDETVMGQIAKKVSALKAILISLMFFMVCGSMPALAAEPLIRFDIPAQELSSSLNQFSVLSNRTLIYSPELVGGLTAPAVQGEFTPDQVIQKLLNGTGLIYRAIGDEKYAVVKEGDITGSPFVEGQSNMAQIAQGGPNSGLDAPTDASANATSTTDKNSEVLTVKKGGIEEVIVTARKRAESSQSVPISITAISADDIKAMGVRTMGDLEGIVPGLNMGGGGNGIKKDNNPFIRGIGQRETKVTLDPGVGTYVDGIYIGRPSGGLFDVADVENVEVLRGPQGTLFGRNATGGAISITLKKPGNSFAGHVNTNIGNYGRRDASVAFDIPIVDNLVLSRLTLSSMQNDGYFTNVVDHSNWGNDNRMSGIAQVRILPTSDLSIDILGERTRIRERPRPQKCKFLREPGYIRSFTGLLMDLANASVGVPTFESVCRASGDLPQNKFSSDLAEGIDYRNNAPGSASDIQPQARYWVDTSTLGGTVKWNIGDVGPISGLALKSISAWRKTGQIADEDLDAVGGTYLLRVQPSMTFTNQLSQEFQLTGATFNDRLFFSTGVYLFGEKTPRDELILSAGLSQGTGDFGGRPPEEFYTLALEPAKERLQTDNKAWAWYGQFDFDITKQWQLSAGVRYTNENRWSRYSKNNVDQKTMVNGVITGSGGSQGAGTVFAYSTLPGLKPVLDWQFGSCMSPSEPGKLCVVTPFGDENTNPANFVIGAMPGDEKRRKDDAWTPMLSLKYKASSEVLKALHLNEAMTYFTYSQGFHSGGVTAGAPDDNGNGVGDPIEFKPEYVKNYEIGLKTQAWDNRVQANFAAFYMDYTDMQLSSTGISVVGIPVPYVSNVGKSVIQGVEAEFIVMPLPDWRVMFNGGYTHADIKEWNEKQVKLDFMRRSGEVTYIDRSDEPMPRVPRFQAFFMTDYTFRLPSRATITPGVSVRYTTELYNGFDRGSYCYTYGGVCDRGNNRGFFDPPNDAVIVPEPSAKHALTSDKAAFVDTRVAWMSSDARMEVALWCKNLLNKDDYMVSAIPLTDVNGATGLIYANPRTYGMNMTYHFGAE</sequence>
<dbReference type="PANTHER" id="PTHR32552">
    <property type="entry name" value="FERRICHROME IRON RECEPTOR-RELATED"/>
    <property type="match status" value="1"/>
</dbReference>
<evidence type="ECO:0000256" key="6">
    <source>
        <dbReference type="ARBA" id="ARBA00023004"/>
    </source>
</evidence>
<evidence type="ECO:0000256" key="10">
    <source>
        <dbReference type="ARBA" id="ARBA00023237"/>
    </source>
</evidence>
<dbReference type="AlphaFoldDB" id="A0A2T5MB92"/>
<evidence type="ECO:0000256" key="7">
    <source>
        <dbReference type="ARBA" id="ARBA00023065"/>
    </source>
</evidence>
<keyword evidence="7" id="KW-0406">Ion transport</keyword>
<dbReference type="InterPro" id="IPR012910">
    <property type="entry name" value="Plug_dom"/>
</dbReference>
<name>A0A2T5MB92_9GAMM</name>
<reference evidence="16 17" key="1">
    <citation type="submission" date="2018-04" db="EMBL/GenBank/DDBJ databases">
        <title>Novel species isolated from glacier.</title>
        <authorList>
            <person name="Liu Q."/>
            <person name="Xin Y.-H."/>
        </authorList>
    </citation>
    <scope>NUCLEOTIDE SEQUENCE [LARGE SCALE GENOMIC DNA]</scope>
    <source>
        <strain evidence="16 17">GT1R17</strain>
    </source>
</reference>
<keyword evidence="10 11" id="KW-0998">Cell outer membrane</keyword>
<keyword evidence="4" id="KW-0410">Iron transport</keyword>
<dbReference type="PANTHER" id="PTHR32552:SF81">
    <property type="entry name" value="TONB-DEPENDENT OUTER MEMBRANE RECEPTOR"/>
    <property type="match status" value="1"/>
</dbReference>
<dbReference type="InterPro" id="IPR011662">
    <property type="entry name" value="Secretin/TonB_short_N"/>
</dbReference>
<dbReference type="InterPro" id="IPR000531">
    <property type="entry name" value="Beta-barrel_TonB"/>
</dbReference>
<keyword evidence="9 11" id="KW-0472">Membrane</keyword>
<dbReference type="Pfam" id="PF07660">
    <property type="entry name" value="STN"/>
    <property type="match status" value="1"/>
</dbReference>
<evidence type="ECO:0000256" key="5">
    <source>
        <dbReference type="ARBA" id="ARBA00022692"/>
    </source>
</evidence>
<dbReference type="Pfam" id="PF00593">
    <property type="entry name" value="TonB_dep_Rec_b-barrel"/>
    <property type="match status" value="1"/>
</dbReference>
<evidence type="ECO:0000256" key="14">
    <source>
        <dbReference type="SAM" id="Phobius"/>
    </source>
</evidence>
<comment type="subcellular location">
    <subcellularLocation>
        <location evidence="1 11">Cell outer membrane</location>
        <topology evidence="1 11">Multi-pass membrane protein</topology>
    </subcellularLocation>
</comment>